<comment type="caution">
    <text evidence="1">The sequence shown here is derived from an EMBL/GenBank/DDBJ whole genome shotgun (WGS) entry which is preliminary data.</text>
</comment>
<evidence type="ECO:0000313" key="1">
    <source>
        <dbReference type="EMBL" id="KAF7514056.1"/>
    </source>
</evidence>
<sequence length="80" mass="9137">MADHARQTPEESLEPSVLEVLFQPLSHPDKRRPLYSLLDGLALIQSGFYSSNKSAAQLKEEAESMMQNVRCELYLKHHLI</sequence>
<gene>
    <name evidence="1" type="ORF">GJ744_004381</name>
</gene>
<reference evidence="1" key="1">
    <citation type="submission" date="2020-02" db="EMBL/GenBank/DDBJ databases">
        <authorList>
            <person name="Palmer J.M."/>
        </authorList>
    </citation>
    <scope>NUCLEOTIDE SEQUENCE</scope>
    <source>
        <strain evidence="1">EPUS1.4</strain>
        <tissue evidence="1">Thallus</tissue>
    </source>
</reference>
<dbReference type="EMBL" id="JAACFV010000002">
    <property type="protein sequence ID" value="KAF7514056.1"/>
    <property type="molecule type" value="Genomic_DNA"/>
</dbReference>
<accession>A0A8H7AW45</accession>
<protein>
    <submittedName>
        <fullName evidence="1">Uncharacterized protein</fullName>
    </submittedName>
</protein>
<proteinExistence type="predicted"/>
<dbReference type="AlphaFoldDB" id="A0A8H7AW45"/>
<dbReference type="Proteomes" id="UP000606974">
    <property type="component" value="Unassembled WGS sequence"/>
</dbReference>
<name>A0A8H7AW45_9EURO</name>
<organism evidence="1 2">
    <name type="scientific">Endocarpon pusillum</name>
    <dbReference type="NCBI Taxonomy" id="364733"/>
    <lineage>
        <taxon>Eukaryota</taxon>
        <taxon>Fungi</taxon>
        <taxon>Dikarya</taxon>
        <taxon>Ascomycota</taxon>
        <taxon>Pezizomycotina</taxon>
        <taxon>Eurotiomycetes</taxon>
        <taxon>Chaetothyriomycetidae</taxon>
        <taxon>Verrucariales</taxon>
        <taxon>Verrucariaceae</taxon>
        <taxon>Endocarpon</taxon>
    </lineage>
</organism>
<keyword evidence="2" id="KW-1185">Reference proteome</keyword>
<evidence type="ECO:0000313" key="2">
    <source>
        <dbReference type="Proteomes" id="UP000606974"/>
    </source>
</evidence>